<proteinExistence type="predicted"/>
<keyword evidence="2" id="KW-0695">RNA-directed DNA polymerase</keyword>
<gene>
    <name evidence="2" type="ORF">Tci_041280</name>
</gene>
<organism evidence="2">
    <name type="scientific">Tanacetum cinerariifolium</name>
    <name type="common">Dalmatian daisy</name>
    <name type="synonym">Chrysanthemum cinerariifolium</name>
    <dbReference type="NCBI Taxonomy" id="118510"/>
    <lineage>
        <taxon>Eukaryota</taxon>
        <taxon>Viridiplantae</taxon>
        <taxon>Streptophyta</taxon>
        <taxon>Embryophyta</taxon>
        <taxon>Tracheophyta</taxon>
        <taxon>Spermatophyta</taxon>
        <taxon>Magnoliopsida</taxon>
        <taxon>eudicotyledons</taxon>
        <taxon>Gunneridae</taxon>
        <taxon>Pentapetalae</taxon>
        <taxon>asterids</taxon>
        <taxon>campanulids</taxon>
        <taxon>Asterales</taxon>
        <taxon>Asteraceae</taxon>
        <taxon>Asteroideae</taxon>
        <taxon>Anthemideae</taxon>
        <taxon>Anthemidinae</taxon>
        <taxon>Tanacetum</taxon>
    </lineage>
</organism>
<feature type="non-terminal residue" evidence="2">
    <location>
        <position position="561"/>
    </location>
</feature>
<accession>A0A6L2M9E6</accession>
<keyword evidence="2" id="KW-0548">Nucleotidyltransferase</keyword>
<sequence>MEPISIPRREILNHTGLFTGINLNSSLTLSHMFYADDAVFLGQWNDRNIDTLVNVLECFFRVSGLRINMSKIGGKMSRVQEWQEVVDKVKTRLSKWKLRALSIGGRLTLLKSVLGSIPIFYMSIYRVPSRVLKILESIRNHFFNGKEYNSKKAIWLKWSSVLADKTKGGLGVASLYALNRGLMIKWLWRFYNQKSALWVKVVKAIHGEDGKVATKFRRLAYQILPPLPFRTAATFANITCRQPLPHPLSPPSAKLMIMALEEYGYQSRRGIWVPKKWRSYYTVDLSQTVGIKSLIDVVGITAAQVEYKVNAAEEVTTDDENILSKEIDQDSAHMVAASKVPMLKPEKAQRRLEVKARSTLMMGIPNEHQLKFNSIKDSKQFLKAIEKRFGFKSLNKADLDTMSMDDLYNNFKVYEPEVKWISSSSSSTQNMAFVSSSNNNSSSTNKTVNTAQAVNIANGVSTASTQVNAAFSTNIDNLSDAVICSFFASQPSSPQFVHEDLEQIYPDDMEEMDLRWLVKDNKEKDKIRTKPNKIKSKREAWKSPDSSLTKSKPSQSQESIK</sequence>
<dbReference type="PANTHER" id="PTHR33116">
    <property type="entry name" value="REVERSE TRANSCRIPTASE ZINC-BINDING DOMAIN-CONTAINING PROTEIN-RELATED-RELATED"/>
    <property type="match status" value="1"/>
</dbReference>
<comment type="caution">
    <text evidence="2">The sequence shown here is derived from an EMBL/GenBank/DDBJ whole genome shotgun (WGS) entry which is preliminary data.</text>
</comment>
<reference evidence="2" key="1">
    <citation type="journal article" date="2019" name="Sci. Rep.">
        <title>Draft genome of Tanacetum cinerariifolium, the natural source of mosquito coil.</title>
        <authorList>
            <person name="Yamashiro T."/>
            <person name="Shiraishi A."/>
            <person name="Satake H."/>
            <person name="Nakayama K."/>
        </authorList>
    </citation>
    <scope>NUCLEOTIDE SEQUENCE</scope>
</reference>
<evidence type="ECO:0000256" key="1">
    <source>
        <dbReference type="SAM" id="MobiDB-lite"/>
    </source>
</evidence>
<evidence type="ECO:0000313" key="2">
    <source>
        <dbReference type="EMBL" id="GEU69302.1"/>
    </source>
</evidence>
<protein>
    <submittedName>
        <fullName evidence="2">RNA-directed DNA polymerase, eukaryota, reverse transcriptase zinc-binding domain protein</fullName>
    </submittedName>
</protein>
<feature type="compositionally biased region" description="Polar residues" evidence="1">
    <location>
        <begin position="544"/>
        <end position="561"/>
    </location>
</feature>
<name>A0A6L2M9E6_TANCI</name>
<dbReference type="PANTHER" id="PTHR33116:SF79">
    <property type="entry name" value="REVERSE TRANSCRIPTASE DOMAIN, ZINC FINGER, CCHC-TYPE-RELATED"/>
    <property type="match status" value="1"/>
</dbReference>
<dbReference type="AlphaFoldDB" id="A0A6L2M9E6"/>
<feature type="region of interest" description="Disordered" evidence="1">
    <location>
        <begin position="521"/>
        <end position="561"/>
    </location>
</feature>
<dbReference type="EMBL" id="BKCJ010005911">
    <property type="protein sequence ID" value="GEU69302.1"/>
    <property type="molecule type" value="Genomic_DNA"/>
</dbReference>
<dbReference type="GO" id="GO:0003964">
    <property type="term" value="F:RNA-directed DNA polymerase activity"/>
    <property type="evidence" value="ECO:0007669"/>
    <property type="project" value="UniProtKB-KW"/>
</dbReference>
<keyword evidence="2" id="KW-0808">Transferase</keyword>